<organism evidence="3 4">
    <name type="scientific">Lasallia pustulata</name>
    <dbReference type="NCBI Taxonomy" id="136370"/>
    <lineage>
        <taxon>Eukaryota</taxon>
        <taxon>Fungi</taxon>
        <taxon>Dikarya</taxon>
        <taxon>Ascomycota</taxon>
        <taxon>Pezizomycotina</taxon>
        <taxon>Lecanoromycetes</taxon>
        <taxon>OSLEUM clade</taxon>
        <taxon>Umbilicariomycetidae</taxon>
        <taxon>Umbilicariales</taxon>
        <taxon>Umbilicariaceae</taxon>
        <taxon>Lasallia</taxon>
    </lineage>
</organism>
<evidence type="ECO:0000313" key="3">
    <source>
        <dbReference type="EMBL" id="SLM34214.1"/>
    </source>
</evidence>
<protein>
    <submittedName>
        <fullName evidence="3">Transposon tf2-1 polyprotein</fullName>
    </submittedName>
</protein>
<dbReference type="InterPro" id="IPR023780">
    <property type="entry name" value="Chromo_domain"/>
</dbReference>
<dbReference type="SMART" id="SM00298">
    <property type="entry name" value="CHROMO"/>
    <property type="match status" value="1"/>
</dbReference>
<accession>A0A1W5CTJ5</accession>
<feature type="domain" description="Chromo" evidence="2">
    <location>
        <begin position="129"/>
        <end position="192"/>
    </location>
</feature>
<dbReference type="EMBL" id="FWEW01000258">
    <property type="protein sequence ID" value="SLM34214.1"/>
    <property type="molecule type" value="Genomic_DNA"/>
</dbReference>
<comment type="subunit">
    <text evidence="1">Component of the NuA4 histone acetyltransferase complex.</text>
</comment>
<dbReference type="Proteomes" id="UP000192927">
    <property type="component" value="Unassembled WGS sequence"/>
</dbReference>
<evidence type="ECO:0000256" key="1">
    <source>
        <dbReference type="ARBA" id="ARBA00011353"/>
    </source>
</evidence>
<dbReference type="Gene3D" id="2.40.50.40">
    <property type="match status" value="1"/>
</dbReference>
<dbReference type="GO" id="GO:0006338">
    <property type="term" value="P:chromatin remodeling"/>
    <property type="evidence" value="ECO:0007669"/>
    <property type="project" value="UniProtKB-ARBA"/>
</dbReference>
<dbReference type="InterPro" id="IPR016197">
    <property type="entry name" value="Chromo-like_dom_sf"/>
</dbReference>
<sequence length="193" mass="22704">MAEYRPAHIDAKDAIAFAAIKMKEFYDSRHKPVFFKVGDLVNLRLHRGFTVPAIQHKKIQQQFVGPFRILEQIGRLAYRLELPDIMRIHPVISVAHLEPATKPDEDPFRKPRPQLEHPLPVVVDGEPEFEIELLLRRRRVRRGRGHSVEYLVRWIGYGPEDDAWYNIKDLGNARELVEDFERRTREEEEAILP</sequence>
<dbReference type="InterPro" id="IPR056924">
    <property type="entry name" value="SH3_Tf2-1"/>
</dbReference>
<dbReference type="InterPro" id="IPR000953">
    <property type="entry name" value="Chromo/chromo_shadow_dom"/>
</dbReference>
<keyword evidence="4" id="KW-1185">Reference proteome</keyword>
<dbReference type="Pfam" id="PF24626">
    <property type="entry name" value="SH3_Tf2-1"/>
    <property type="match status" value="1"/>
</dbReference>
<dbReference type="PROSITE" id="PS50013">
    <property type="entry name" value="CHROMO_2"/>
    <property type="match status" value="1"/>
</dbReference>
<dbReference type="SUPFAM" id="SSF54160">
    <property type="entry name" value="Chromo domain-like"/>
    <property type="match status" value="1"/>
</dbReference>
<evidence type="ECO:0000259" key="2">
    <source>
        <dbReference type="PROSITE" id="PS50013"/>
    </source>
</evidence>
<dbReference type="AlphaFoldDB" id="A0A1W5CTJ5"/>
<evidence type="ECO:0000313" key="4">
    <source>
        <dbReference type="Proteomes" id="UP000192927"/>
    </source>
</evidence>
<dbReference type="Pfam" id="PF00385">
    <property type="entry name" value="Chromo"/>
    <property type="match status" value="1"/>
</dbReference>
<name>A0A1W5CTJ5_9LECA</name>
<proteinExistence type="predicted"/>
<reference evidence="4" key="1">
    <citation type="submission" date="2017-03" db="EMBL/GenBank/DDBJ databases">
        <authorList>
            <person name="Sharma R."/>
            <person name="Thines M."/>
        </authorList>
    </citation>
    <scope>NUCLEOTIDE SEQUENCE [LARGE SCALE GENOMIC DNA]</scope>
</reference>